<dbReference type="OrthoDB" id="417811at2759"/>
<dbReference type="RefSeq" id="XP_004025102.1">
    <property type="nucleotide sequence ID" value="XM_004025053.1"/>
</dbReference>
<keyword evidence="2" id="KW-0472">Membrane</keyword>
<dbReference type="SUPFAM" id="SSF81324">
    <property type="entry name" value="Voltage-gated potassium channels"/>
    <property type="match status" value="1"/>
</dbReference>
<keyword evidence="5" id="KW-1185">Reference proteome</keyword>
<sequence length="244" mass="28766">MYSGWVHEQLYTDPNDFHKVGKNIQFEFIASLYWVFTTLTTLGYGDFYGQTVNEYIFTMFVEFIGVFVFAYMMGNINNLIEKLNDDHVEYIQNENENLDQWIIKIDRANPTRKLPQTFIDDLRKRFTIYWQKDHTTVVQEYPFFNQLPVDLREQVTVASNDGVLKYLTLGSSPNTSSQFNAIEEQQKNEIIKLAKDLNDKIEHLKSALSQLDNEVKVKVQNIKTELEFIARYEEVIHGYDEDNQ</sequence>
<feature type="transmembrane region" description="Helical" evidence="2">
    <location>
        <begin position="28"/>
        <end position="49"/>
    </location>
</feature>
<organism evidence="4 5">
    <name type="scientific">Ichthyophthirius multifiliis</name>
    <name type="common">White spot disease agent</name>
    <name type="synonym">Ich</name>
    <dbReference type="NCBI Taxonomy" id="5932"/>
    <lineage>
        <taxon>Eukaryota</taxon>
        <taxon>Sar</taxon>
        <taxon>Alveolata</taxon>
        <taxon>Ciliophora</taxon>
        <taxon>Intramacronucleata</taxon>
        <taxon>Oligohymenophorea</taxon>
        <taxon>Hymenostomatida</taxon>
        <taxon>Ophryoglenina</taxon>
        <taxon>Ichthyophthirius</taxon>
    </lineage>
</organism>
<name>G0R4E9_ICHMU</name>
<dbReference type="InterPro" id="IPR003938">
    <property type="entry name" value="K_chnl_volt-dep_EAG/ELK/ERG"/>
</dbReference>
<dbReference type="Pfam" id="PF07885">
    <property type="entry name" value="Ion_trans_2"/>
    <property type="match status" value="1"/>
</dbReference>
<accession>G0R4E9</accession>
<dbReference type="GO" id="GO:0005249">
    <property type="term" value="F:voltage-gated potassium channel activity"/>
    <property type="evidence" value="ECO:0007669"/>
    <property type="project" value="InterPro"/>
</dbReference>
<dbReference type="Gene3D" id="1.10.287.70">
    <property type="match status" value="1"/>
</dbReference>
<dbReference type="PRINTS" id="PR01463">
    <property type="entry name" value="EAGCHANLFMLY"/>
</dbReference>
<feature type="domain" description="Potassium channel" evidence="3">
    <location>
        <begin position="25"/>
        <end position="81"/>
    </location>
</feature>
<keyword evidence="2" id="KW-0812">Transmembrane</keyword>
<evidence type="ECO:0000256" key="2">
    <source>
        <dbReference type="SAM" id="Phobius"/>
    </source>
</evidence>
<keyword evidence="2" id="KW-1133">Transmembrane helix</keyword>
<dbReference type="eggNOG" id="KOG0498">
    <property type="taxonomic scope" value="Eukaryota"/>
</dbReference>
<evidence type="ECO:0000259" key="3">
    <source>
        <dbReference type="Pfam" id="PF07885"/>
    </source>
</evidence>
<proteinExistence type="predicted"/>
<dbReference type="Proteomes" id="UP000008983">
    <property type="component" value="Unassembled WGS sequence"/>
</dbReference>
<dbReference type="AlphaFoldDB" id="G0R4E9"/>
<dbReference type="PANTHER" id="PTHR47823">
    <property type="entry name" value="ION_TRANS DOMAIN-CONTAINING PROTEIN"/>
    <property type="match status" value="1"/>
</dbReference>
<dbReference type="InParanoid" id="G0R4E9"/>
<evidence type="ECO:0000256" key="1">
    <source>
        <dbReference type="SAM" id="Coils"/>
    </source>
</evidence>
<feature type="coiled-coil region" evidence="1">
    <location>
        <begin position="187"/>
        <end position="221"/>
    </location>
</feature>
<keyword evidence="1" id="KW-0175">Coiled coil</keyword>
<evidence type="ECO:0000313" key="4">
    <source>
        <dbReference type="EMBL" id="EGR27650.1"/>
    </source>
</evidence>
<dbReference type="PANTHER" id="PTHR47823:SF9">
    <property type="entry name" value="CHROMOSOME UNDETERMINED SCAFFOLD_10, WHOLE GENOME SHOTGUN SEQUENCE"/>
    <property type="match status" value="1"/>
</dbReference>
<dbReference type="InterPro" id="IPR013099">
    <property type="entry name" value="K_chnl_dom"/>
</dbReference>
<dbReference type="GO" id="GO:0016020">
    <property type="term" value="C:membrane"/>
    <property type="evidence" value="ECO:0007669"/>
    <property type="project" value="InterPro"/>
</dbReference>
<dbReference type="EMBL" id="GL984339">
    <property type="protein sequence ID" value="EGR27650.1"/>
    <property type="molecule type" value="Genomic_DNA"/>
</dbReference>
<protein>
    <recommendedName>
        <fullName evidence="3">Potassium channel domain-containing protein</fullName>
    </recommendedName>
</protein>
<reference evidence="4 5" key="1">
    <citation type="submission" date="2011-07" db="EMBL/GenBank/DDBJ databases">
        <authorList>
            <person name="Coyne R."/>
            <person name="Brami D."/>
            <person name="Johnson J."/>
            <person name="Hostetler J."/>
            <person name="Hannick L."/>
            <person name="Clark T."/>
            <person name="Cassidy-Hanley D."/>
            <person name="Inman J."/>
        </authorList>
    </citation>
    <scope>NUCLEOTIDE SEQUENCE [LARGE SCALE GENOMIC DNA]</scope>
    <source>
        <strain evidence="4 5">G5</strain>
    </source>
</reference>
<dbReference type="STRING" id="857967.G0R4E9"/>
<evidence type="ECO:0000313" key="5">
    <source>
        <dbReference type="Proteomes" id="UP000008983"/>
    </source>
</evidence>
<feature type="transmembrane region" description="Helical" evidence="2">
    <location>
        <begin position="55"/>
        <end position="74"/>
    </location>
</feature>
<dbReference type="GeneID" id="14903729"/>
<gene>
    <name evidence="4" type="ORF">IMG5_191890</name>
</gene>